<comment type="caution">
    <text evidence="6">The sequence shown here is derived from an EMBL/GenBank/DDBJ whole genome shotgun (WGS) entry which is preliminary data.</text>
</comment>
<dbReference type="RefSeq" id="WP_285341591.1">
    <property type="nucleotide sequence ID" value="NZ_JASITI010000010.1"/>
</dbReference>
<feature type="domain" description="N-acetylmuramoyl-L-alanine amidase" evidence="4">
    <location>
        <begin position="66"/>
        <end position="213"/>
    </location>
</feature>
<dbReference type="InterPro" id="IPR036505">
    <property type="entry name" value="Amidase/PGRP_sf"/>
</dbReference>
<dbReference type="InterPro" id="IPR006311">
    <property type="entry name" value="TAT_signal"/>
</dbReference>
<reference evidence="6 7" key="1">
    <citation type="submission" date="2023-05" db="EMBL/GenBank/DDBJ databases">
        <title>Sequencing and Assembly of Streptomyces sp. NP73.</title>
        <authorList>
            <person name="Konwar A.N."/>
            <person name="Saikia K."/>
            <person name="Thakur D."/>
        </authorList>
    </citation>
    <scope>NUCLEOTIDE SEQUENCE [LARGE SCALE GENOMIC DNA]</scope>
    <source>
        <strain evidence="6 7">NP73</strain>
    </source>
</reference>
<dbReference type="InterPro" id="IPR002502">
    <property type="entry name" value="Amidase_domain"/>
</dbReference>
<dbReference type="EMBL" id="JASITI010000010">
    <property type="protein sequence ID" value="MDK9496060.1"/>
    <property type="molecule type" value="Genomic_DNA"/>
</dbReference>
<dbReference type="Pfam" id="PF01510">
    <property type="entry name" value="Amidase_2"/>
    <property type="match status" value="1"/>
</dbReference>
<dbReference type="InterPro" id="IPR015510">
    <property type="entry name" value="PGRP"/>
</dbReference>
<dbReference type="PROSITE" id="PS51318">
    <property type="entry name" value="TAT"/>
    <property type="match status" value="1"/>
</dbReference>
<evidence type="ECO:0000259" key="5">
    <source>
        <dbReference type="SMART" id="SM00701"/>
    </source>
</evidence>
<organism evidence="6 7">
    <name type="scientific">Streptomyces katrae</name>
    <dbReference type="NCBI Taxonomy" id="68223"/>
    <lineage>
        <taxon>Bacteria</taxon>
        <taxon>Bacillati</taxon>
        <taxon>Actinomycetota</taxon>
        <taxon>Actinomycetes</taxon>
        <taxon>Kitasatosporales</taxon>
        <taxon>Streptomycetaceae</taxon>
        <taxon>Streptomyces</taxon>
    </lineage>
</organism>
<dbReference type="SUPFAM" id="SSF55846">
    <property type="entry name" value="N-acetylmuramoyl-L-alanine amidase-like"/>
    <property type="match status" value="1"/>
</dbReference>
<dbReference type="Gene3D" id="3.40.80.10">
    <property type="entry name" value="Peptidoglycan recognition protein-like"/>
    <property type="match status" value="1"/>
</dbReference>
<dbReference type="Proteomes" id="UP001223390">
    <property type="component" value="Unassembled WGS sequence"/>
</dbReference>
<evidence type="ECO:0000259" key="4">
    <source>
        <dbReference type="SMART" id="SM00644"/>
    </source>
</evidence>
<dbReference type="InterPro" id="IPR006619">
    <property type="entry name" value="PGRP_domain_met/bac"/>
</dbReference>
<comment type="similarity">
    <text evidence="1">Belongs to the N-acetylmuramoyl-L-alanine amidase 2 family.</text>
</comment>
<sequence>MTLPSSRLSRRSMFSAALSLGAATVLPTAAATGAARAATGSRRSDGRDGATAPRITDCAGWGAREASEEVVVLDTRPERIIVHHTASANVTDYSQRRAHALARAIQRFHMDTQGWIDTGQHFTVSRGAFVLEGRHHSLAALEAGDRLVRGAHCVGQNSVAIGIENEGTYTTEEPPAAQFSALADLCAQVCRQYDVPPSEIYGHRDFNSTACPGDRLHAMLPRLRQDVARRLGSAQPVGLPRWPVDLPVDWPADPAAPARSLAEYLPPGLLDPVRAL</sequence>
<evidence type="ECO:0000256" key="3">
    <source>
        <dbReference type="SAM" id="SignalP"/>
    </source>
</evidence>
<feature type="region of interest" description="Disordered" evidence="2">
    <location>
        <begin position="34"/>
        <end position="54"/>
    </location>
</feature>
<gene>
    <name evidence="6" type="ORF">QEZ40_000398</name>
</gene>
<dbReference type="CDD" id="cd06583">
    <property type="entry name" value="PGRP"/>
    <property type="match status" value="1"/>
</dbReference>
<evidence type="ECO:0000313" key="6">
    <source>
        <dbReference type="EMBL" id="MDK9496060.1"/>
    </source>
</evidence>
<dbReference type="SMART" id="SM00644">
    <property type="entry name" value="Ami_2"/>
    <property type="match status" value="1"/>
</dbReference>
<keyword evidence="3" id="KW-0732">Signal</keyword>
<name>A0ABT7GR47_9ACTN</name>
<feature type="domain" description="Peptidoglycan recognition protein family" evidence="5">
    <location>
        <begin position="53"/>
        <end position="207"/>
    </location>
</feature>
<proteinExistence type="inferred from homology"/>
<keyword evidence="7" id="KW-1185">Reference proteome</keyword>
<dbReference type="SMART" id="SM00701">
    <property type="entry name" value="PGRP"/>
    <property type="match status" value="1"/>
</dbReference>
<feature type="signal peptide" evidence="3">
    <location>
        <begin position="1"/>
        <end position="37"/>
    </location>
</feature>
<protein>
    <submittedName>
        <fullName evidence="6">Peptidoglycan recognition family protein</fullName>
    </submittedName>
</protein>
<feature type="chain" id="PRO_5046272589" evidence="3">
    <location>
        <begin position="38"/>
        <end position="276"/>
    </location>
</feature>
<evidence type="ECO:0000256" key="2">
    <source>
        <dbReference type="SAM" id="MobiDB-lite"/>
    </source>
</evidence>
<evidence type="ECO:0000256" key="1">
    <source>
        <dbReference type="ARBA" id="ARBA00007553"/>
    </source>
</evidence>
<accession>A0ABT7GR47</accession>
<dbReference type="PANTHER" id="PTHR11022">
    <property type="entry name" value="PEPTIDOGLYCAN RECOGNITION PROTEIN"/>
    <property type="match status" value="1"/>
</dbReference>
<evidence type="ECO:0000313" key="7">
    <source>
        <dbReference type="Proteomes" id="UP001223390"/>
    </source>
</evidence>
<dbReference type="PANTHER" id="PTHR11022:SF41">
    <property type="entry name" value="PEPTIDOGLYCAN-RECOGNITION PROTEIN LC-RELATED"/>
    <property type="match status" value="1"/>
</dbReference>